<dbReference type="GO" id="GO:0005829">
    <property type="term" value="C:cytosol"/>
    <property type="evidence" value="ECO:0007669"/>
    <property type="project" value="GOC"/>
</dbReference>
<evidence type="ECO:0000256" key="9">
    <source>
        <dbReference type="ARBA" id="ARBA00046326"/>
    </source>
</evidence>
<dbReference type="Pfam" id="PF04828">
    <property type="entry name" value="GFA"/>
    <property type="match status" value="1"/>
</dbReference>
<evidence type="ECO:0000256" key="3">
    <source>
        <dbReference type="ARBA" id="ARBA00022448"/>
    </source>
</evidence>
<dbReference type="OrthoDB" id="297643at2759"/>
<dbReference type="SUPFAM" id="SSF48371">
    <property type="entry name" value="ARM repeat"/>
    <property type="match status" value="2"/>
</dbReference>
<dbReference type="Proteomes" id="UP000623467">
    <property type="component" value="Unassembled WGS sequence"/>
</dbReference>
<feature type="compositionally biased region" description="Polar residues" evidence="10">
    <location>
        <begin position="496"/>
        <end position="506"/>
    </location>
</feature>
<feature type="compositionally biased region" description="Basic and acidic residues" evidence="10">
    <location>
        <begin position="249"/>
        <end position="262"/>
    </location>
</feature>
<evidence type="ECO:0000256" key="7">
    <source>
        <dbReference type="ARBA" id="ARBA00023034"/>
    </source>
</evidence>
<reference evidence="12" key="1">
    <citation type="submission" date="2020-05" db="EMBL/GenBank/DDBJ databases">
        <title>Mycena genomes resolve the evolution of fungal bioluminescence.</title>
        <authorList>
            <person name="Tsai I.J."/>
        </authorList>
    </citation>
    <scope>NUCLEOTIDE SEQUENCE</scope>
    <source>
        <strain evidence="12">160909Yilan</strain>
    </source>
</reference>
<accession>A0A8H6XAC1</accession>
<dbReference type="PROSITE" id="PS51891">
    <property type="entry name" value="CENP_V_GFA"/>
    <property type="match status" value="1"/>
</dbReference>
<dbReference type="GO" id="GO:0000139">
    <property type="term" value="C:Golgi membrane"/>
    <property type="evidence" value="ECO:0007669"/>
    <property type="project" value="UniProtKB-SubCell"/>
</dbReference>
<protein>
    <submittedName>
        <fullName evidence="12">Dopey-N domain-containing protein</fullName>
    </submittedName>
</protein>
<dbReference type="GO" id="GO:0006895">
    <property type="term" value="P:Golgi to endosome transport"/>
    <property type="evidence" value="ECO:0007669"/>
    <property type="project" value="InterPro"/>
</dbReference>
<dbReference type="SUPFAM" id="SSF51316">
    <property type="entry name" value="Mss4-like"/>
    <property type="match status" value="1"/>
</dbReference>
<dbReference type="Pfam" id="PF24597">
    <property type="entry name" value="TPR_DOP1_M"/>
    <property type="match status" value="1"/>
</dbReference>
<evidence type="ECO:0000256" key="4">
    <source>
        <dbReference type="ARBA" id="ARBA00022723"/>
    </source>
</evidence>
<gene>
    <name evidence="12" type="ORF">MSAN_02231100</name>
</gene>
<feature type="compositionally biased region" description="Low complexity" evidence="10">
    <location>
        <begin position="515"/>
        <end position="530"/>
    </location>
</feature>
<dbReference type="InterPro" id="IPR006913">
    <property type="entry name" value="CENP-V/GFA"/>
</dbReference>
<evidence type="ECO:0000256" key="5">
    <source>
        <dbReference type="ARBA" id="ARBA00022833"/>
    </source>
</evidence>
<keyword evidence="6" id="KW-0653">Protein transport</keyword>
<proteinExistence type="inferred from homology"/>
<keyword evidence="7" id="KW-0333">Golgi apparatus</keyword>
<dbReference type="InterPro" id="IPR007249">
    <property type="entry name" value="DOP1_N"/>
</dbReference>
<feature type="compositionally biased region" description="Acidic residues" evidence="10">
    <location>
        <begin position="197"/>
        <end position="214"/>
    </location>
</feature>
<name>A0A8H6XAC1_9AGAR</name>
<dbReference type="PANTHER" id="PTHR14042">
    <property type="entry name" value="DOPEY-RELATED"/>
    <property type="match status" value="1"/>
</dbReference>
<dbReference type="EMBL" id="JACAZH010000033">
    <property type="protein sequence ID" value="KAF7337578.1"/>
    <property type="molecule type" value="Genomic_DNA"/>
</dbReference>
<comment type="subcellular location">
    <subcellularLocation>
        <location evidence="1">Golgi apparatus membrane</location>
        <topology evidence="1">Peripheral membrane protein</topology>
    </subcellularLocation>
</comment>
<dbReference type="InterPro" id="IPR040314">
    <property type="entry name" value="DOP1"/>
</dbReference>
<sequence>MSTPIHAGACFCGAVSYAVTGKPTLSAYCHCSRCQIITGSVFIWTIHFPEAAFAWTHSEPHADATDTYITEGKPWKTRYRCKKCGSCVGSYNIKTKNWSVWGVQFERDESGATKDLESVKPTAHIFYDTRLAAFFLQFMETVPDHDVDMDAPQISTLHQEDSPPPPPRRVKAVKLLVKDNRAVSGQGSPSRKRPLSDYDEEEDEEDQLIDDDDVVPPSVVAPVVAPAPAADAPPKRKAPTKRKPRKNDKKAAEEDRKSKEKIMPAGATSLAPTMSWFEVSTAKAHEQVGQMGTLDVGHVPLNTVVSLDTGAGPSKPPPKKRKPPAVPRVRAKPGPKPKVPPAAAVLLPLPDDIDVASEGYSVTAASSPVTAHFDGNTPEPESFPPYTNGPLNEEPAIPVNLQDVALPQYPLPVKPFSVQPPQKINTGFAPIVPLDRTGAKVRHWRVVNREIRGISGGRWFTRSWMGEKESPLAIAIASGAGDKASSSSVALPKLPTNMSISSTPTKTKARATKNSSLTGSAAPSRSSSAVPSKMRTIMLAPTVGLQLRFLDCAVTLVQASLPRASGLLSGLEGDVEMSHTPSGTDGSGISVKNWLAERNSERAAAQKAFAADPKYKKYTQQVERCLNSFDNVHEWADCIAFLKQLLKTFQSYMQFKEIPRKLIVAKRLSQCLNPALPTGVHQRALDVYSHILAVLGLEGLKRDLALWSSGLFPFFEYAATSPALLNLYDTHYLPLQGDLRPVMKSFILALLPGLEEETGEFFEKVLSLLDRLSGTVSPAFFFQNIWLVMLTTPSARGTALNLLARRLPRLNAEEDITIIIGRDIGLMIRAFAAALEDDNLLVRRGALDLLLQTLRVDSAAIRKAQSDDRTILMRAATSVVLRRDLSLNRRLYTWLLGPDENSEHQSAYLREHALELLQSTLRDEMVSPSGEYAESRPFKIFISLLDKWEIGAPLTECLVFDAFKSIKRLIQTAEGEDVTMTAGTLYEAVEPPVLWKQLLSAVFEEITGDGTQTEALHMVLFILRTFPQDEEIRTIHLPIIFASITDLLDIQIQRSVARTLTSAVRETLILLEEMLGQIPHAALMQRPELNDDVEAAAKSQRPYIFATTFYGFTPTLDDTPTPLGPFTIPFASAFQNLIALSTSCSRFLTEGCGTPGPLRQVSAQSLLLLDRLVERLDSQITLVWSPDQWLSLVLATLEHESCNFTVVDRAISLIVVLHRTSNLLPRLLVDERSIMSKMVNRLMKYLRPNFTVYHVRSVALIWSLENATSRSHVESILAQTMNAPESRNVHEAYEAFGVLWRLTEDNLLPGFRFKVPMMIVLDTLKNEDPSLRRIGETWMRCSLKSYLRVLDPILFDLLDPSVRRIPNTTRVRGRELHGFVYERPFDQRYTSHLLEMLLSIVRFGGLGFAKTAPQYFMGLPDPEPSYSEVLIEILLRFLSSEPKPASDPVMQPNNVLIQSTSIDLLQAVVSRGEVDPVTVEVIEALVVGKLYFCIHRARLDLQNKLLHLLHSLISASTAGADPVSGKQRQGDGSVDGTIGTDAPQETGPRAYPVNPLLIQTLVDGITTPTNRSVLQHWLDFVLMAVPQFQPTLQAVVTPLNECMCKQLRVSLGDILNVTFKDGLFSDDLTSSSTDAELIMLLGGLERLVLLSLAYPAEASSSDDEQAPTEKAPENSGLLGYVSTVFGSENTQNLGDEQLTARSPGYRSLHEGVRVLYLVWSTLLWSDRETWSSKDDSLSLIYTRTRLRCRRVLEHLFRVQSAEVFESIIDCWNRELPDSQIPYEQAFELVDVLIASAQSAVHMICESITCRISGVSEKTKKQAINPDFVWGRFLQLVKDIFGSTKEFKAQTYPTLRCLTVLAEKITQTTATEDRRIRKELQETFGRLLDSCVVFIGRAYDQGSWIRRSTKDALGTNGRESPAPRDEKLTASVSSLPDVAQRPVPTELASQVNLFIATTAMQNLRRFLMDNDKVVAACTNIVYYIIGPAMKGKSKPMDVDPTVVTIVLEMTKIPAALKTWKPPVAELLSDNRLFNSNSEDAEKWKPIMKSLFDLDKTAFPELLAKVATAPSANIFTNREYEMLLRSLNIRRLSFVLFTGDKNHFLTLLPSIQEKLVDILRNVTAPIVQSEVYLCIRVLLSRLSQHNLTSFWPVLLTELYRIFEQLMTTLPSDGSEDLQLILSASKCLDLLLTLQSEEFQIHQWIFITDTVDAIYRPDECFPEAMLDQLAEIVSSLPAADSREGPVTNGLIVSPSPYVPNFSAQRPMRRPLLNSIRQIESIRDLAPFFSSVSISSYESVYASAGNVDWNAIEKGIMEDMFDGR</sequence>
<evidence type="ECO:0000256" key="2">
    <source>
        <dbReference type="ARBA" id="ARBA00005495"/>
    </source>
</evidence>
<dbReference type="GO" id="GO:0005802">
    <property type="term" value="C:trans-Golgi network"/>
    <property type="evidence" value="ECO:0007669"/>
    <property type="project" value="TreeGrafter"/>
</dbReference>
<dbReference type="InterPro" id="IPR056458">
    <property type="entry name" value="TPR_DOP1_M"/>
</dbReference>
<keyword evidence="8" id="KW-0472">Membrane</keyword>
<evidence type="ECO:0000256" key="10">
    <source>
        <dbReference type="SAM" id="MobiDB-lite"/>
    </source>
</evidence>
<comment type="caution">
    <text evidence="12">The sequence shown here is derived from an EMBL/GenBank/DDBJ whole genome shotgun (WGS) entry which is preliminary data.</text>
</comment>
<evidence type="ECO:0000313" key="13">
    <source>
        <dbReference type="Proteomes" id="UP000623467"/>
    </source>
</evidence>
<feature type="region of interest" description="Disordered" evidence="10">
    <location>
        <begin position="305"/>
        <end position="340"/>
    </location>
</feature>
<keyword evidence="4" id="KW-0479">Metal-binding</keyword>
<evidence type="ECO:0000256" key="1">
    <source>
        <dbReference type="ARBA" id="ARBA00004395"/>
    </source>
</evidence>
<feature type="domain" description="CENP-V/GFA" evidence="11">
    <location>
        <begin position="6"/>
        <end position="128"/>
    </location>
</feature>
<dbReference type="PANTHER" id="PTHR14042:SF24">
    <property type="entry name" value="PROTEIN DOPEY-1 HOMOLOG"/>
    <property type="match status" value="1"/>
</dbReference>
<dbReference type="InterPro" id="IPR016024">
    <property type="entry name" value="ARM-type_fold"/>
</dbReference>
<feature type="region of interest" description="Disordered" evidence="10">
    <location>
        <begin position="178"/>
        <end position="266"/>
    </location>
</feature>
<evidence type="ECO:0000256" key="6">
    <source>
        <dbReference type="ARBA" id="ARBA00022927"/>
    </source>
</evidence>
<dbReference type="Pfam" id="PF24598">
    <property type="entry name" value="DOP1_C"/>
    <property type="match status" value="1"/>
</dbReference>
<dbReference type="GO" id="GO:0016846">
    <property type="term" value="F:carbon-sulfur lyase activity"/>
    <property type="evidence" value="ECO:0007669"/>
    <property type="project" value="InterPro"/>
</dbReference>
<dbReference type="Gene3D" id="3.90.1590.10">
    <property type="entry name" value="glutathione-dependent formaldehyde- activating enzyme (gfa)"/>
    <property type="match status" value="1"/>
</dbReference>
<dbReference type="GO" id="GO:0046872">
    <property type="term" value="F:metal ion binding"/>
    <property type="evidence" value="ECO:0007669"/>
    <property type="project" value="UniProtKB-KW"/>
</dbReference>
<dbReference type="InterPro" id="IPR056457">
    <property type="entry name" value="DOP1_C"/>
</dbReference>
<dbReference type="GO" id="GO:0015031">
    <property type="term" value="P:protein transport"/>
    <property type="evidence" value="ECO:0007669"/>
    <property type="project" value="UniProtKB-KW"/>
</dbReference>
<keyword evidence="13" id="KW-1185">Reference proteome</keyword>
<feature type="compositionally biased region" description="Basic residues" evidence="10">
    <location>
        <begin position="317"/>
        <end position="335"/>
    </location>
</feature>
<dbReference type="Pfam" id="PF04118">
    <property type="entry name" value="Dopey_N"/>
    <property type="match status" value="1"/>
</dbReference>
<comment type="similarity">
    <text evidence="9">Belongs to the DOP1 family.</text>
</comment>
<dbReference type="InterPro" id="IPR011057">
    <property type="entry name" value="Mss4-like_sf"/>
</dbReference>
<evidence type="ECO:0000313" key="12">
    <source>
        <dbReference type="EMBL" id="KAF7337578.1"/>
    </source>
</evidence>
<organism evidence="12 13">
    <name type="scientific">Mycena sanguinolenta</name>
    <dbReference type="NCBI Taxonomy" id="230812"/>
    <lineage>
        <taxon>Eukaryota</taxon>
        <taxon>Fungi</taxon>
        <taxon>Dikarya</taxon>
        <taxon>Basidiomycota</taxon>
        <taxon>Agaricomycotina</taxon>
        <taxon>Agaricomycetes</taxon>
        <taxon>Agaricomycetidae</taxon>
        <taxon>Agaricales</taxon>
        <taxon>Marasmiineae</taxon>
        <taxon>Mycenaceae</taxon>
        <taxon>Mycena</taxon>
    </lineage>
</organism>
<dbReference type="GO" id="GO:0005768">
    <property type="term" value="C:endosome"/>
    <property type="evidence" value="ECO:0007669"/>
    <property type="project" value="TreeGrafter"/>
</dbReference>
<feature type="compositionally biased region" description="Basic residues" evidence="10">
    <location>
        <begin position="235"/>
        <end position="248"/>
    </location>
</feature>
<feature type="compositionally biased region" description="Low complexity" evidence="10">
    <location>
        <begin position="215"/>
        <end position="232"/>
    </location>
</feature>
<evidence type="ECO:0000256" key="8">
    <source>
        <dbReference type="ARBA" id="ARBA00023136"/>
    </source>
</evidence>
<comment type="similarity">
    <text evidence="2">Belongs to the Gfa family.</text>
</comment>
<keyword evidence="5" id="KW-0862">Zinc</keyword>
<feature type="region of interest" description="Disordered" evidence="10">
    <location>
        <begin position="486"/>
        <end position="530"/>
    </location>
</feature>
<evidence type="ECO:0000259" key="11">
    <source>
        <dbReference type="PROSITE" id="PS51891"/>
    </source>
</evidence>
<keyword evidence="3" id="KW-0813">Transport</keyword>
<feature type="region of interest" description="Disordered" evidence="10">
    <location>
        <begin position="1518"/>
        <end position="1550"/>
    </location>
</feature>